<dbReference type="Gene3D" id="1.10.10.10">
    <property type="entry name" value="Winged helix-like DNA-binding domain superfamily/Winged helix DNA-binding domain"/>
    <property type="match status" value="1"/>
</dbReference>
<dbReference type="Proteomes" id="UP000318199">
    <property type="component" value="Unassembled WGS sequence"/>
</dbReference>
<dbReference type="OrthoDB" id="9785974at2"/>
<organism evidence="6 7">
    <name type="scientific">Caenimonas sedimenti</name>
    <dbReference type="NCBI Taxonomy" id="2596921"/>
    <lineage>
        <taxon>Bacteria</taxon>
        <taxon>Pseudomonadati</taxon>
        <taxon>Pseudomonadota</taxon>
        <taxon>Betaproteobacteria</taxon>
        <taxon>Burkholderiales</taxon>
        <taxon>Comamonadaceae</taxon>
        <taxon>Caenimonas</taxon>
    </lineage>
</organism>
<dbReference type="Gene3D" id="3.40.190.290">
    <property type="match status" value="1"/>
</dbReference>
<keyword evidence="2" id="KW-0805">Transcription regulation</keyword>
<reference evidence="6 7" key="1">
    <citation type="submission" date="2019-07" db="EMBL/GenBank/DDBJ databases">
        <title>Caenimonas sedimenti sp. nov., isolated from activated sludge.</title>
        <authorList>
            <person name="Xu J."/>
        </authorList>
    </citation>
    <scope>NUCLEOTIDE SEQUENCE [LARGE SCALE GENOMIC DNA]</scope>
    <source>
        <strain evidence="6 7">HX-9-20</strain>
    </source>
</reference>
<keyword evidence="7" id="KW-1185">Reference proteome</keyword>
<dbReference type="FunFam" id="1.10.10.10:FF:000001">
    <property type="entry name" value="LysR family transcriptional regulator"/>
    <property type="match status" value="1"/>
</dbReference>
<evidence type="ECO:0000313" key="7">
    <source>
        <dbReference type="Proteomes" id="UP000318199"/>
    </source>
</evidence>
<evidence type="ECO:0000256" key="1">
    <source>
        <dbReference type="ARBA" id="ARBA00009437"/>
    </source>
</evidence>
<sequence length="306" mass="32596">MRFSWTDLQIFLHVCEAGSMTAATERAHLTLAAISARIRGLEEGNGVTLLERHARGVSLTSAGEVLARHARLVFEQVQRLERDLIHEEAGHPRRVVLLANSSALARPLTQALAPLCASGDASPLWLVRESASEATVQALRSGAADVGMVSDAVDTRGLAAHDLGPDPLVLIVPRTHPLAARASVAFEDALAQPWVLWGEQTALSTHLLMRTLALGVRIEARVTYPTVAGVLELVRAGAGVTVLPQALVDLHAPDAALACIPIQEPWAQRRLLVCFLKGGDPLRGRLAGSLRAALATGLTRQAVMGR</sequence>
<dbReference type="InterPro" id="IPR036390">
    <property type="entry name" value="WH_DNA-bd_sf"/>
</dbReference>
<dbReference type="Pfam" id="PF03466">
    <property type="entry name" value="LysR_substrate"/>
    <property type="match status" value="1"/>
</dbReference>
<dbReference type="PANTHER" id="PTHR30419">
    <property type="entry name" value="HTH-TYPE TRANSCRIPTIONAL REGULATOR YBHD"/>
    <property type="match status" value="1"/>
</dbReference>
<dbReference type="PANTHER" id="PTHR30419:SF2">
    <property type="entry name" value="LYSR FAMILY TRANSCRIPTIONAL REGULATOR"/>
    <property type="match status" value="1"/>
</dbReference>
<evidence type="ECO:0000256" key="2">
    <source>
        <dbReference type="ARBA" id="ARBA00023015"/>
    </source>
</evidence>
<accession>A0A562ZDG8</accession>
<dbReference type="SUPFAM" id="SSF46785">
    <property type="entry name" value="Winged helix' DNA-binding domain"/>
    <property type="match status" value="1"/>
</dbReference>
<evidence type="ECO:0000256" key="3">
    <source>
        <dbReference type="ARBA" id="ARBA00023125"/>
    </source>
</evidence>
<dbReference type="Pfam" id="PF00126">
    <property type="entry name" value="HTH_1"/>
    <property type="match status" value="1"/>
</dbReference>
<feature type="domain" description="HTH lysR-type" evidence="5">
    <location>
        <begin position="3"/>
        <end position="60"/>
    </location>
</feature>
<keyword evidence="3" id="KW-0238">DNA-binding</keyword>
<dbReference type="EMBL" id="VOBQ01000039">
    <property type="protein sequence ID" value="TWO63078.1"/>
    <property type="molecule type" value="Genomic_DNA"/>
</dbReference>
<comment type="caution">
    <text evidence="6">The sequence shown here is derived from an EMBL/GenBank/DDBJ whole genome shotgun (WGS) entry which is preliminary data.</text>
</comment>
<dbReference type="GO" id="GO:0003700">
    <property type="term" value="F:DNA-binding transcription factor activity"/>
    <property type="evidence" value="ECO:0007669"/>
    <property type="project" value="InterPro"/>
</dbReference>
<evidence type="ECO:0000256" key="4">
    <source>
        <dbReference type="ARBA" id="ARBA00023163"/>
    </source>
</evidence>
<protein>
    <submittedName>
        <fullName evidence="6">LysR family transcriptional regulator</fullName>
    </submittedName>
</protein>
<evidence type="ECO:0000313" key="6">
    <source>
        <dbReference type="EMBL" id="TWO63078.1"/>
    </source>
</evidence>
<keyword evidence="4" id="KW-0804">Transcription</keyword>
<dbReference type="GO" id="GO:0003677">
    <property type="term" value="F:DNA binding"/>
    <property type="evidence" value="ECO:0007669"/>
    <property type="project" value="UniProtKB-KW"/>
</dbReference>
<dbReference type="SUPFAM" id="SSF53850">
    <property type="entry name" value="Periplasmic binding protein-like II"/>
    <property type="match status" value="1"/>
</dbReference>
<dbReference type="GO" id="GO:0005829">
    <property type="term" value="C:cytosol"/>
    <property type="evidence" value="ECO:0007669"/>
    <property type="project" value="TreeGrafter"/>
</dbReference>
<evidence type="ECO:0000259" key="5">
    <source>
        <dbReference type="PROSITE" id="PS50931"/>
    </source>
</evidence>
<dbReference type="InterPro" id="IPR050950">
    <property type="entry name" value="HTH-type_LysR_regulators"/>
</dbReference>
<dbReference type="InterPro" id="IPR036388">
    <property type="entry name" value="WH-like_DNA-bd_sf"/>
</dbReference>
<comment type="similarity">
    <text evidence="1">Belongs to the LysR transcriptional regulatory family.</text>
</comment>
<name>A0A562ZDG8_9BURK</name>
<dbReference type="AlphaFoldDB" id="A0A562ZDG8"/>
<dbReference type="InterPro" id="IPR000847">
    <property type="entry name" value="LysR_HTH_N"/>
</dbReference>
<gene>
    <name evidence="6" type="ORF">FN976_28620</name>
</gene>
<dbReference type="InterPro" id="IPR005119">
    <property type="entry name" value="LysR_subst-bd"/>
</dbReference>
<dbReference type="RefSeq" id="WP_145897495.1">
    <property type="nucleotide sequence ID" value="NZ_VOBQ01000039.1"/>
</dbReference>
<proteinExistence type="inferred from homology"/>
<dbReference type="PROSITE" id="PS50931">
    <property type="entry name" value="HTH_LYSR"/>
    <property type="match status" value="1"/>
</dbReference>